<name>S3BRI2_9BURK</name>
<organism evidence="1 2">
    <name type="scientific">Sutterella wadsworthensis HGA0223</name>
    <dbReference type="NCBI Taxonomy" id="1203554"/>
    <lineage>
        <taxon>Bacteria</taxon>
        <taxon>Pseudomonadati</taxon>
        <taxon>Pseudomonadota</taxon>
        <taxon>Betaproteobacteria</taxon>
        <taxon>Burkholderiales</taxon>
        <taxon>Sutterellaceae</taxon>
        <taxon>Sutterella</taxon>
    </lineage>
</organism>
<gene>
    <name evidence="1" type="ORF">HMPREF1476_00242</name>
</gene>
<proteinExistence type="predicted"/>
<dbReference type="STRING" id="1203554.HMPREF1476_00242"/>
<protein>
    <submittedName>
        <fullName evidence="1">Uncharacterized protein</fullName>
    </submittedName>
</protein>
<reference evidence="1 2" key="1">
    <citation type="submission" date="2013-04" db="EMBL/GenBank/DDBJ databases">
        <title>The Genome Sequence of Sutterella wadsworthensis HGA0223.</title>
        <authorList>
            <consortium name="The Broad Institute Genomics Platform"/>
            <person name="Earl A."/>
            <person name="Ward D."/>
            <person name="Feldgarden M."/>
            <person name="Gevers D."/>
            <person name="Schmidt T.M."/>
            <person name="Dover J."/>
            <person name="Dai D."/>
            <person name="Walker B."/>
            <person name="Young S."/>
            <person name="Zeng Q."/>
            <person name="Gargeya S."/>
            <person name="Fitzgerald M."/>
            <person name="Haas B."/>
            <person name="Abouelleil A."/>
            <person name="Allen A.W."/>
            <person name="Alvarado L."/>
            <person name="Arachchi H.M."/>
            <person name="Berlin A.M."/>
            <person name="Chapman S.B."/>
            <person name="Gainer-Dewar J."/>
            <person name="Goldberg J."/>
            <person name="Griggs A."/>
            <person name="Gujja S."/>
            <person name="Hansen M."/>
            <person name="Howarth C."/>
            <person name="Imamovic A."/>
            <person name="Ireland A."/>
            <person name="Larimer J."/>
            <person name="McCowan C."/>
            <person name="Murphy C."/>
            <person name="Pearson M."/>
            <person name="Poon T.W."/>
            <person name="Priest M."/>
            <person name="Roberts A."/>
            <person name="Saif S."/>
            <person name="Shea T."/>
            <person name="Sisk P."/>
            <person name="Sykes S."/>
            <person name="Wortman J."/>
            <person name="Nusbaum C."/>
            <person name="Birren B."/>
        </authorList>
    </citation>
    <scope>NUCLEOTIDE SEQUENCE [LARGE SCALE GENOMIC DNA]</scope>
    <source>
        <strain evidence="1 2">HGA0223</strain>
    </source>
</reference>
<comment type="caution">
    <text evidence="1">The sequence shown here is derived from an EMBL/GenBank/DDBJ whole genome shotgun (WGS) entry which is preliminary data.</text>
</comment>
<dbReference type="HOGENOM" id="CLU_2195595_0_0_4"/>
<dbReference type="AlphaFoldDB" id="S3BRI2"/>
<dbReference type="EMBL" id="ATCF01000004">
    <property type="protein sequence ID" value="EPE02006.1"/>
    <property type="molecule type" value="Genomic_DNA"/>
</dbReference>
<dbReference type="Proteomes" id="UP000014400">
    <property type="component" value="Unassembled WGS sequence"/>
</dbReference>
<accession>S3BRI2</accession>
<dbReference type="PATRIC" id="fig|1203554.3.peg.220"/>
<keyword evidence="2" id="KW-1185">Reference proteome</keyword>
<evidence type="ECO:0000313" key="2">
    <source>
        <dbReference type="Proteomes" id="UP000014400"/>
    </source>
</evidence>
<evidence type="ECO:0000313" key="1">
    <source>
        <dbReference type="EMBL" id="EPE02006.1"/>
    </source>
</evidence>
<dbReference type="RefSeq" id="WP_016473677.1">
    <property type="nucleotide sequence ID" value="NZ_KE150480.1"/>
</dbReference>
<sequence>MIEIDVAIGDQTVYEATLKNGSKHCFRCPGQNNDHGQKNELIAIWTDRNDQIVRFTELEEIESLTARPDIAVSPDALRPDRVEELLYTTKRPGEGSHGIVYMPLNLLR</sequence>